<dbReference type="CTD" id="36382787"/>
<dbReference type="GO" id="GO:0070192">
    <property type="term" value="P:chromosome organization involved in meiotic cell cycle"/>
    <property type="evidence" value="ECO:0007669"/>
    <property type="project" value="TreeGrafter"/>
</dbReference>
<dbReference type="STRING" id="34506.A0A090LL18"/>
<comment type="catalytic activity">
    <reaction evidence="9">
        <text>ATP + H2O = ADP + phosphate + H(+)</text>
        <dbReference type="Rhea" id="RHEA:13065"/>
        <dbReference type="ChEBI" id="CHEBI:15377"/>
        <dbReference type="ChEBI" id="CHEBI:15378"/>
        <dbReference type="ChEBI" id="CHEBI:30616"/>
        <dbReference type="ChEBI" id="CHEBI:43474"/>
        <dbReference type="ChEBI" id="CHEBI:456216"/>
    </reaction>
</comment>
<gene>
    <name evidence="12 14 15" type="ORF">SRAE_2000504300</name>
</gene>
<dbReference type="AlphaFoldDB" id="A0A090LL18"/>
<dbReference type="OrthoDB" id="18797at2759"/>
<sequence length="1254" mass="145726">MVNLVGLKIQGIRSLSENYHCIHFNDTITLIQGENGSGKTTIIEALNYATTGSLPSGKVNAFIHNNTLAQKNRVDASVQLQFINVEGLLCTITKRMNSSVKGGRNLTKQDEYTLTVKNLNGSEQSISSKVFDFNKEVVKHFGVSKAVLENVIFCHQENSQWPLSEPKMLKNYFDSIFEVTKYVKAMDHVTKMTKDYESEIKSIDTELPYLESDRNEHLRMIEQHKDLSRKLEYLTSEISSTDCEKGKLNKRLLDTRNHRIQAEEADKKLMLLRNQLSILEKQADEMKDILDYNGSTKELEDEINIISSSCEVISSQLEKKKLEEKIENINKQIKNTEFKLQNFQDELMKYEIGKRQMNELLSEKERIKCQLENDLSIVINEDTDILKKVRDIKNIWECQFDEVMRDIKTRNSDKKRVLNNLKNQLAQYEENISLKREDIKTKKLLISKLNNDIIELKKSQFHRDRYSNKISKLEQEIKNFDESFDDSTSILQQINSTQESIDILKNWHKLLSEREDIKSKIDKKVEENGNMLKKVFTRKLPSGNSAQILERHLGMVEKSLVKSKEKNREKDQIWSETKREIIELTRCINAIEKNSTCLSNDSTKSMDTQNCSKERLEELNDIIEEIGCKKCRENSELTTNYHNLFEARKNFIDYVFSDKFVENQSALKLPRLKEKLTAKKDIFIKYENERKDIQNEVAKIKEKLTNMKCLQRIVIELDCLNTRLQEIEKNIAETKEKFENIGMNDSGFSNDSFVINDIDKLLNNFNDELKQLYSSLKESENVNKLKFEQMKQLGNLKERSVTVNATKAIIGNFKELIKDHEIAIKEYNDHILAVESQKNSIVKEISDLENEIKIIENEFEIKEKQGNKRLKELNNYISLLTNISEKLSKFDNYTSKLVESTATQITDYTETLNGLIKQRNTLELKLSGLFAQQKNFKLLEEQLRKRKITNEIIETENAIEQSELKCSNLKILIKKESTLENQIQKLELENCANHQSHDSILSNIREIQLTINKNKYASASDRYKKKAVRKVVLKKAIRDLEKYKLILDKSIISFHNTKMSEVNLALEELWKRIYKGNDIETIRITSKTKDDSSKRMSYDYMVMMVVDGVEMDMRDRCSSGQKMLACILIRVALSEVFCLNCPILALDEPTTNLDIDKVESIAEMLTELVNYRSKGLPIVPKDDCCVEEVLEYEKALETAEHNTLKKHRNFQLIVITHDEHLVSLLHRNFKPQNVYRLSKDANGVSTIKGHSSIE</sequence>
<dbReference type="GO" id="GO:0000722">
    <property type="term" value="P:telomere maintenance via recombination"/>
    <property type="evidence" value="ECO:0007669"/>
    <property type="project" value="TreeGrafter"/>
</dbReference>
<dbReference type="SUPFAM" id="SSF52540">
    <property type="entry name" value="P-loop containing nucleoside triphosphate hydrolases"/>
    <property type="match status" value="2"/>
</dbReference>
<dbReference type="WBParaSite" id="SRAE_2000504300.1">
    <property type="protein sequence ID" value="SRAE_2000504300.1"/>
    <property type="gene ID" value="WBGene00265294"/>
</dbReference>
<evidence type="ECO:0000256" key="5">
    <source>
        <dbReference type="ARBA" id="ARBA00022454"/>
    </source>
</evidence>
<dbReference type="Pfam" id="PF13476">
    <property type="entry name" value="AAA_23"/>
    <property type="match status" value="1"/>
</dbReference>
<dbReference type="Gene3D" id="3.40.50.300">
    <property type="entry name" value="P-loop containing nucleotide triphosphate hydrolases"/>
    <property type="match status" value="2"/>
</dbReference>
<feature type="coiled-coil region" evidence="10">
    <location>
        <begin position="683"/>
        <end position="782"/>
    </location>
</feature>
<feature type="coiled-coil region" evidence="10">
    <location>
        <begin position="945"/>
        <end position="989"/>
    </location>
</feature>
<name>A0A090LL18_STRRB</name>
<comment type="similarity">
    <text evidence="4">Belongs to the SMC family. RAD50 subfamily.</text>
</comment>
<reference evidence="14" key="2">
    <citation type="submission" date="2020-12" db="UniProtKB">
        <authorList>
            <consortium name="WormBaseParasite"/>
        </authorList>
    </citation>
    <scope>IDENTIFICATION</scope>
</reference>
<evidence type="ECO:0000313" key="13">
    <source>
        <dbReference type="Proteomes" id="UP000035682"/>
    </source>
</evidence>
<reference evidence="12 13" key="1">
    <citation type="submission" date="2014-09" db="EMBL/GenBank/DDBJ databases">
        <authorList>
            <person name="Martin A.A."/>
        </authorList>
    </citation>
    <scope>NUCLEOTIDE SEQUENCE</scope>
    <source>
        <strain evidence="13">ED321</strain>
        <strain evidence="12">ED321 Heterogonic</strain>
    </source>
</reference>
<keyword evidence="8" id="KW-0539">Nucleus</keyword>
<dbReference type="GeneID" id="36382787"/>
<comment type="cofactor">
    <cofactor evidence="1">
        <name>Zn(2+)</name>
        <dbReference type="ChEBI" id="CHEBI:29105"/>
    </cofactor>
</comment>
<dbReference type="GO" id="GO:0006302">
    <property type="term" value="P:double-strand break repair"/>
    <property type="evidence" value="ECO:0007669"/>
    <property type="project" value="InterPro"/>
</dbReference>
<dbReference type="InterPro" id="IPR027417">
    <property type="entry name" value="P-loop_NTPase"/>
</dbReference>
<feature type="coiled-coil region" evidence="10">
    <location>
        <begin position="831"/>
        <end position="865"/>
    </location>
</feature>
<evidence type="ECO:0000256" key="10">
    <source>
        <dbReference type="SAM" id="Coils"/>
    </source>
</evidence>
<evidence type="ECO:0000313" key="15">
    <source>
        <dbReference type="WormBase" id="SRAE_2000504300"/>
    </source>
</evidence>
<dbReference type="OMA" id="LENCANH"/>
<feature type="domain" description="Rad50/SbcC-type AAA" evidence="11">
    <location>
        <begin position="7"/>
        <end position="334"/>
    </location>
</feature>
<evidence type="ECO:0000256" key="1">
    <source>
        <dbReference type="ARBA" id="ARBA00001947"/>
    </source>
</evidence>
<keyword evidence="6" id="KW-0479">Metal-binding</keyword>
<evidence type="ECO:0000256" key="4">
    <source>
        <dbReference type="ARBA" id="ARBA00009439"/>
    </source>
</evidence>
<dbReference type="GO" id="GO:0000794">
    <property type="term" value="C:condensed nuclear chromosome"/>
    <property type="evidence" value="ECO:0007669"/>
    <property type="project" value="TreeGrafter"/>
</dbReference>
<evidence type="ECO:0000259" key="11">
    <source>
        <dbReference type="Pfam" id="PF13476"/>
    </source>
</evidence>
<evidence type="ECO:0000256" key="7">
    <source>
        <dbReference type="ARBA" id="ARBA00022833"/>
    </source>
</evidence>
<dbReference type="WormBase" id="SRAE_2000504300">
    <property type="protein sequence ID" value="SRP01724"/>
    <property type="gene ID" value="WBGene00265294"/>
</dbReference>
<feature type="coiled-coil region" evidence="10">
    <location>
        <begin position="262"/>
        <end position="360"/>
    </location>
</feature>
<feature type="coiled-coil region" evidence="10">
    <location>
        <begin position="404"/>
        <end position="483"/>
    </location>
</feature>
<accession>A0A090LL18</accession>
<proteinExistence type="inferred from homology"/>
<protein>
    <submittedName>
        <fullName evidence="12 14">DNA repair protein RAD50</fullName>
    </submittedName>
</protein>
<dbReference type="InterPro" id="IPR038729">
    <property type="entry name" value="Rad50/SbcC_AAA"/>
</dbReference>
<evidence type="ECO:0000256" key="9">
    <source>
        <dbReference type="ARBA" id="ARBA00049360"/>
    </source>
</evidence>
<evidence type="ECO:0000313" key="12">
    <source>
        <dbReference type="EMBL" id="CEF70410.1"/>
    </source>
</evidence>
<evidence type="ECO:0000256" key="8">
    <source>
        <dbReference type="ARBA" id="ARBA00023242"/>
    </source>
</evidence>
<dbReference type="GO" id="GO:0030870">
    <property type="term" value="C:Mre11 complex"/>
    <property type="evidence" value="ECO:0007669"/>
    <property type="project" value="TreeGrafter"/>
</dbReference>
<dbReference type="GO" id="GO:0051880">
    <property type="term" value="F:G-quadruplex DNA binding"/>
    <property type="evidence" value="ECO:0007669"/>
    <property type="project" value="TreeGrafter"/>
</dbReference>
<evidence type="ECO:0000256" key="3">
    <source>
        <dbReference type="ARBA" id="ARBA00004286"/>
    </source>
</evidence>
<dbReference type="Proteomes" id="UP000035682">
    <property type="component" value="Unplaced"/>
</dbReference>
<dbReference type="GO" id="GO:0043047">
    <property type="term" value="F:single-stranded telomeric DNA binding"/>
    <property type="evidence" value="ECO:0007669"/>
    <property type="project" value="TreeGrafter"/>
</dbReference>
<keyword evidence="13" id="KW-1185">Reference proteome</keyword>
<dbReference type="GO" id="GO:0046872">
    <property type="term" value="F:metal ion binding"/>
    <property type="evidence" value="ECO:0007669"/>
    <property type="project" value="UniProtKB-KW"/>
</dbReference>
<keyword evidence="5" id="KW-0158">Chromosome</keyword>
<keyword evidence="7" id="KW-0862">Zinc</keyword>
<dbReference type="GO" id="GO:0003691">
    <property type="term" value="F:double-stranded telomeric DNA binding"/>
    <property type="evidence" value="ECO:0007669"/>
    <property type="project" value="TreeGrafter"/>
</dbReference>
<keyword evidence="10" id="KW-0175">Coiled coil</keyword>
<comment type="subcellular location">
    <subcellularLocation>
        <location evidence="3">Chromosome</location>
    </subcellularLocation>
    <subcellularLocation>
        <location evidence="2">Nucleus</location>
    </subcellularLocation>
</comment>
<dbReference type="PANTHER" id="PTHR18867">
    <property type="entry name" value="RAD50"/>
    <property type="match status" value="1"/>
</dbReference>
<dbReference type="GO" id="GO:0016887">
    <property type="term" value="F:ATP hydrolysis activity"/>
    <property type="evidence" value="ECO:0007669"/>
    <property type="project" value="InterPro"/>
</dbReference>
<evidence type="ECO:0000256" key="2">
    <source>
        <dbReference type="ARBA" id="ARBA00004123"/>
    </source>
</evidence>
<dbReference type="RefSeq" id="XP_024509607.1">
    <property type="nucleotide sequence ID" value="XM_024644002.1"/>
</dbReference>
<dbReference type="PANTHER" id="PTHR18867:SF12">
    <property type="entry name" value="DNA REPAIR PROTEIN RAD50"/>
    <property type="match status" value="1"/>
</dbReference>
<organism evidence="12">
    <name type="scientific">Strongyloides ratti</name>
    <name type="common">Parasitic roundworm</name>
    <dbReference type="NCBI Taxonomy" id="34506"/>
    <lineage>
        <taxon>Eukaryota</taxon>
        <taxon>Metazoa</taxon>
        <taxon>Ecdysozoa</taxon>
        <taxon>Nematoda</taxon>
        <taxon>Chromadorea</taxon>
        <taxon>Rhabditida</taxon>
        <taxon>Tylenchina</taxon>
        <taxon>Panagrolaimomorpha</taxon>
        <taxon>Strongyloidoidea</taxon>
        <taxon>Strongyloididae</taxon>
        <taxon>Strongyloides</taxon>
    </lineage>
</organism>
<evidence type="ECO:0000256" key="6">
    <source>
        <dbReference type="ARBA" id="ARBA00022723"/>
    </source>
</evidence>
<dbReference type="GO" id="GO:0007004">
    <property type="term" value="P:telomere maintenance via telomerase"/>
    <property type="evidence" value="ECO:0007669"/>
    <property type="project" value="TreeGrafter"/>
</dbReference>
<evidence type="ECO:0000313" key="14">
    <source>
        <dbReference type="WBParaSite" id="SRAE_2000504300.1"/>
    </source>
</evidence>
<dbReference type="EMBL" id="LN609529">
    <property type="protein sequence ID" value="CEF70410.1"/>
    <property type="molecule type" value="Genomic_DNA"/>
</dbReference>